<evidence type="ECO:0000256" key="4">
    <source>
        <dbReference type="ARBA" id="ARBA00022842"/>
    </source>
</evidence>
<dbReference type="InterPro" id="IPR042086">
    <property type="entry name" value="MeTrfase_capping"/>
</dbReference>
<keyword evidence="1 5" id="KW-0489">Methyltransferase</keyword>
<proteinExistence type="predicted"/>
<dbReference type="AlphaFoldDB" id="A0A445LNN4"/>
<dbReference type="PANTHER" id="PTHR31009">
    <property type="entry name" value="S-ADENOSYL-L-METHIONINE:CARBOXYL METHYLTRANSFERASE FAMILY PROTEIN"/>
    <property type="match status" value="1"/>
</dbReference>
<sequence>MDVEKAFHMTGGVGKTSYAKNSSLQKKESDKVKHIIIQTVEELYLATTPKSIGIADLGCSSGPNTLSIIKDIFQAIQGTSQRIMHHSTEFRVYFNDLPTNDFNSIFKALPEFQKLLRQDRKNGFPSIFMGGYPGSFYGRLFPNSYLHFVHSSFSLHWLSRVYYTFPLSCHAHHLPTVLASYRRIINNLLVVCVMQVPPSLYDEHKRPLNKGCVYICESSPEVVSQAYYQQFQEDFSLFLRSRSEELVVGGRMVLIFLGRRGPEHVDRGNSFFWEILSRSFAILVSQGEVEQEKFDSYDVHFFAPSREEIEEEVRKEGSLKLERLEMFEMDKSHNEHGSDESYGTQVAVAVRAIQESMISHHFGEGILESLFQNFAKLVDEEMAKEDIRPISFVLVLRKI</sequence>
<keyword evidence="4" id="KW-0460">Magnesium</keyword>
<dbReference type="GO" id="GO:0046872">
    <property type="term" value="F:metal ion binding"/>
    <property type="evidence" value="ECO:0007669"/>
    <property type="project" value="UniProtKB-KW"/>
</dbReference>
<dbReference type="SUPFAM" id="SSF53335">
    <property type="entry name" value="S-adenosyl-L-methionine-dependent methyltransferases"/>
    <property type="match status" value="1"/>
</dbReference>
<dbReference type="Proteomes" id="UP000289340">
    <property type="component" value="Chromosome 2"/>
</dbReference>
<evidence type="ECO:0000256" key="3">
    <source>
        <dbReference type="ARBA" id="ARBA00022723"/>
    </source>
</evidence>
<evidence type="ECO:0000313" key="5">
    <source>
        <dbReference type="EMBL" id="RZC24597.1"/>
    </source>
</evidence>
<dbReference type="Gene3D" id="3.40.50.150">
    <property type="entry name" value="Vaccinia Virus protein VP39"/>
    <property type="match status" value="1"/>
</dbReference>
<evidence type="ECO:0000256" key="1">
    <source>
        <dbReference type="ARBA" id="ARBA00022603"/>
    </source>
</evidence>
<accession>A0A445LNN4</accession>
<dbReference type="InterPro" id="IPR029063">
    <property type="entry name" value="SAM-dependent_MTases_sf"/>
</dbReference>
<dbReference type="Pfam" id="PF03492">
    <property type="entry name" value="Methyltransf_7"/>
    <property type="match status" value="2"/>
</dbReference>
<dbReference type="InterPro" id="IPR005299">
    <property type="entry name" value="MeTrfase_7"/>
</dbReference>
<comment type="caution">
    <text evidence="5">The sequence shown here is derived from an EMBL/GenBank/DDBJ whole genome shotgun (WGS) entry which is preliminary data.</text>
</comment>
<evidence type="ECO:0000313" key="6">
    <source>
        <dbReference type="Proteomes" id="UP000289340"/>
    </source>
</evidence>
<keyword evidence="2 5" id="KW-0808">Transferase</keyword>
<organism evidence="5 6">
    <name type="scientific">Glycine soja</name>
    <name type="common">Wild soybean</name>
    <dbReference type="NCBI Taxonomy" id="3848"/>
    <lineage>
        <taxon>Eukaryota</taxon>
        <taxon>Viridiplantae</taxon>
        <taxon>Streptophyta</taxon>
        <taxon>Embryophyta</taxon>
        <taxon>Tracheophyta</taxon>
        <taxon>Spermatophyta</taxon>
        <taxon>Magnoliopsida</taxon>
        <taxon>eudicotyledons</taxon>
        <taxon>Gunneridae</taxon>
        <taxon>Pentapetalae</taxon>
        <taxon>rosids</taxon>
        <taxon>fabids</taxon>
        <taxon>Fabales</taxon>
        <taxon>Fabaceae</taxon>
        <taxon>Papilionoideae</taxon>
        <taxon>50 kb inversion clade</taxon>
        <taxon>NPAAA clade</taxon>
        <taxon>indigoferoid/millettioid clade</taxon>
        <taxon>Phaseoleae</taxon>
        <taxon>Glycine</taxon>
        <taxon>Glycine subgen. Soja</taxon>
    </lineage>
</organism>
<dbReference type="GO" id="GO:0032259">
    <property type="term" value="P:methylation"/>
    <property type="evidence" value="ECO:0007669"/>
    <property type="project" value="UniProtKB-KW"/>
</dbReference>
<name>A0A445LNN4_GLYSO</name>
<reference evidence="5 6" key="1">
    <citation type="submission" date="2018-09" db="EMBL/GenBank/DDBJ databases">
        <title>A high-quality reference genome of wild soybean provides a powerful tool to mine soybean genomes.</title>
        <authorList>
            <person name="Xie M."/>
            <person name="Chung C.Y.L."/>
            <person name="Li M.-W."/>
            <person name="Wong F.-L."/>
            <person name="Chan T.-F."/>
            <person name="Lam H.-M."/>
        </authorList>
    </citation>
    <scope>NUCLEOTIDE SEQUENCE [LARGE SCALE GENOMIC DNA]</scope>
    <source>
        <strain evidence="6">cv. W05</strain>
        <tissue evidence="5">Hypocotyl of etiolated seedlings</tissue>
    </source>
</reference>
<dbReference type="EMBL" id="QZWG01000002">
    <property type="protein sequence ID" value="RZC24597.1"/>
    <property type="molecule type" value="Genomic_DNA"/>
</dbReference>
<keyword evidence="3" id="KW-0479">Metal-binding</keyword>
<dbReference type="GO" id="GO:0008168">
    <property type="term" value="F:methyltransferase activity"/>
    <property type="evidence" value="ECO:0007669"/>
    <property type="project" value="UniProtKB-KW"/>
</dbReference>
<protein>
    <submittedName>
        <fullName evidence="5">Salicylate carboxymethyltransferase isoform B</fullName>
    </submittedName>
</protein>
<keyword evidence="6" id="KW-1185">Reference proteome</keyword>
<dbReference type="Gene3D" id="1.10.1200.270">
    <property type="entry name" value="Methyltransferase, alpha-helical capping domain"/>
    <property type="match status" value="1"/>
</dbReference>
<evidence type="ECO:0000256" key="2">
    <source>
        <dbReference type="ARBA" id="ARBA00022679"/>
    </source>
</evidence>
<gene>
    <name evidence="5" type="ORF">D0Y65_003687</name>
</gene>